<feature type="transmembrane region" description="Helical" evidence="8">
    <location>
        <begin position="12"/>
        <end position="41"/>
    </location>
</feature>
<evidence type="ECO:0000256" key="2">
    <source>
        <dbReference type="ARBA" id="ARBA00010100"/>
    </source>
</evidence>
<feature type="transmembrane region" description="Helical" evidence="8">
    <location>
        <begin position="243"/>
        <end position="260"/>
    </location>
</feature>
<organism evidence="9 10">
    <name type="scientific">Rhabdobacter roseus</name>
    <dbReference type="NCBI Taxonomy" id="1655419"/>
    <lineage>
        <taxon>Bacteria</taxon>
        <taxon>Pseudomonadati</taxon>
        <taxon>Bacteroidota</taxon>
        <taxon>Cytophagia</taxon>
        <taxon>Cytophagales</taxon>
        <taxon>Cytophagaceae</taxon>
        <taxon>Rhabdobacter</taxon>
    </lineage>
</organism>
<feature type="transmembrane region" description="Helical" evidence="8">
    <location>
        <begin position="381"/>
        <end position="404"/>
    </location>
</feature>
<dbReference type="RefSeq" id="WP_184172784.1">
    <property type="nucleotide sequence ID" value="NZ_JACHGF010000002.1"/>
</dbReference>
<dbReference type="EMBL" id="JACHGF010000002">
    <property type="protein sequence ID" value="MBB5283413.1"/>
    <property type="molecule type" value="Genomic_DNA"/>
</dbReference>
<feature type="transmembrane region" description="Helical" evidence="8">
    <location>
        <begin position="219"/>
        <end position="237"/>
    </location>
</feature>
<feature type="transmembrane region" description="Helical" evidence="8">
    <location>
        <begin position="186"/>
        <end position="207"/>
    </location>
</feature>
<evidence type="ECO:0000256" key="8">
    <source>
        <dbReference type="RuleBase" id="RU365092"/>
    </source>
</evidence>
<keyword evidence="7 8" id="KW-0472">Membrane</keyword>
<protein>
    <recommendedName>
        <fullName evidence="8">L-lactate permease</fullName>
    </recommendedName>
</protein>
<reference evidence="9 10" key="1">
    <citation type="submission" date="2020-08" db="EMBL/GenBank/DDBJ databases">
        <title>Genomic Encyclopedia of Type Strains, Phase IV (KMG-IV): sequencing the most valuable type-strain genomes for metagenomic binning, comparative biology and taxonomic classification.</title>
        <authorList>
            <person name="Goeker M."/>
        </authorList>
    </citation>
    <scope>NUCLEOTIDE SEQUENCE [LARGE SCALE GENOMIC DNA]</scope>
    <source>
        <strain evidence="9 10">DSM 105074</strain>
    </source>
</reference>
<accession>A0A840TQ96</accession>
<keyword evidence="4 8" id="KW-1003">Cell membrane</keyword>
<feature type="transmembrane region" description="Helical" evidence="8">
    <location>
        <begin position="53"/>
        <end position="80"/>
    </location>
</feature>
<name>A0A840TQ96_9BACT</name>
<dbReference type="GO" id="GO:0005886">
    <property type="term" value="C:plasma membrane"/>
    <property type="evidence" value="ECO:0007669"/>
    <property type="project" value="UniProtKB-SubCell"/>
</dbReference>
<evidence type="ECO:0000256" key="5">
    <source>
        <dbReference type="ARBA" id="ARBA00022692"/>
    </source>
</evidence>
<evidence type="ECO:0000256" key="7">
    <source>
        <dbReference type="ARBA" id="ARBA00023136"/>
    </source>
</evidence>
<keyword evidence="5 8" id="KW-0812">Transmembrane</keyword>
<comment type="function">
    <text evidence="8">Uptake of L-lactate across the membrane. Can also transport D-lactate and glycolate.</text>
</comment>
<gene>
    <name evidence="9" type="ORF">HNQ92_001539</name>
</gene>
<feature type="transmembrane region" description="Helical" evidence="8">
    <location>
        <begin position="307"/>
        <end position="325"/>
    </location>
</feature>
<feature type="transmembrane region" description="Helical" evidence="8">
    <location>
        <begin position="100"/>
        <end position="121"/>
    </location>
</feature>
<dbReference type="Pfam" id="PF02652">
    <property type="entry name" value="Lactate_perm"/>
    <property type="match status" value="2"/>
</dbReference>
<feature type="transmembrane region" description="Helical" evidence="8">
    <location>
        <begin position="416"/>
        <end position="438"/>
    </location>
</feature>
<evidence type="ECO:0000256" key="3">
    <source>
        <dbReference type="ARBA" id="ARBA00022448"/>
    </source>
</evidence>
<dbReference type="GO" id="GO:0015129">
    <property type="term" value="F:lactate transmembrane transporter activity"/>
    <property type="evidence" value="ECO:0007669"/>
    <property type="project" value="UniProtKB-UniRule"/>
</dbReference>
<dbReference type="AlphaFoldDB" id="A0A840TQ96"/>
<feature type="transmembrane region" description="Helical" evidence="8">
    <location>
        <begin position="128"/>
        <end position="149"/>
    </location>
</feature>
<evidence type="ECO:0000256" key="6">
    <source>
        <dbReference type="ARBA" id="ARBA00022989"/>
    </source>
</evidence>
<sequence length="480" mass="51447">MFDLLTTYAWAISLGLLLLFIITGRTLIGGIGAALGTYLLLKIMTSTLATQQLVVEFLNATIITAELALLIAGAYLFFLVQELSGRFEPLKEYVAAQDSRLTVALLLAWFLGSFLEGVAGFGTPAMLIAPLLFSLGFSALSAVVLPLAANTLAVNFGALGTPVKVGLGSAHLTPAATQEVVNQIVWLNWLPALVLPWLLALILARLDKSTPAPRREWKSLLLAGVCFAVPFSSALWLGVELGSVLAGGVGLLAFSVLRLPGGGALRLFFNTFWPYLVFVGLLLPTKYLLGGASVQKYYQEVPLRTMAYFQPGVVFLLTTLLLFLFNRSIPLQKGIQSTWTKLKNVLVVIFLLVFFTRLIGVDVNDFVRYLTHTLGPTAWLALAPLLGIVGTFITGSATVSNMMFGTSLLSAGGASTLLAALLNTGSAIGNALSLQNILMVKSTLPEPVADKAIYRRTIPVVVVYYLVIVLVAFGLYTLTA</sequence>
<feature type="transmembrane region" description="Helical" evidence="8">
    <location>
        <begin position="345"/>
        <end position="361"/>
    </location>
</feature>
<feature type="transmembrane region" description="Helical" evidence="8">
    <location>
        <begin position="267"/>
        <end position="287"/>
    </location>
</feature>
<evidence type="ECO:0000256" key="4">
    <source>
        <dbReference type="ARBA" id="ARBA00022475"/>
    </source>
</evidence>
<evidence type="ECO:0000256" key="1">
    <source>
        <dbReference type="ARBA" id="ARBA00004651"/>
    </source>
</evidence>
<dbReference type="PANTHER" id="PTHR30003:SF0">
    <property type="entry name" value="GLYCOLATE PERMEASE GLCA-RELATED"/>
    <property type="match status" value="1"/>
</dbReference>
<keyword evidence="6 8" id="KW-1133">Transmembrane helix</keyword>
<dbReference type="Proteomes" id="UP000557307">
    <property type="component" value="Unassembled WGS sequence"/>
</dbReference>
<dbReference type="PANTHER" id="PTHR30003">
    <property type="entry name" value="L-LACTATE PERMEASE"/>
    <property type="match status" value="1"/>
</dbReference>
<proteinExistence type="inferred from homology"/>
<comment type="similarity">
    <text evidence="2 8">Belongs to the lactate permease family.</text>
</comment>
<comment type="subcellular location">
    <subcellularLocation>
        <location evidence="1 8">Cell membrane</location>
        <topology evidence="1 8">Multi-pass membrane protein</topology>
    </subcellularLocation>
</comment>
<comment type="caution">
    <text evidence="9">The sequence shown here is derived from an EMBL/GenBank/DDBJ whole genome shotgun (WGS) entry which is preliminary data.</text>
</comment>
<keyword evidence="3 8" id="KW-0813">Transport</keyword>
<keyword evidence="10" id="KW-1185">Reference proteome</keyword>
<dbReference type="GO" id="GO:0015295">
    <property type="term" value="F:solute:proton symporter activity"/>
    <property type="evidence" value="ECO:0007669"/>
    <property type="project" value="TreeGrafter"/>
</dbReference>
<evidence type="ECO:0000313" key="10">
    <source>
        <dbReference type="Proteomes" id="UP000557307"/>
    </source>
</evidence>
<feature type="transmembrane region" description="Helical" evidence="8">
    <location>
        <begin position="458"/>
        <end position="478"/>
    </location>
</feature>
<dbReference type="InterPro" id="IPR003804">
    <property type="entry name" value="Lactate_perm"/>
</dbReference>
<evidence type="ECO:0000313" key="9">
    <source>
        <dbReference type="EMBL" id="MBB5283413.1"/>
    </source>
</evidence>